<organism evidence="1 2">
    <name type="scientific">Rickenella mellea</name>
    <dbReference type="NCBI Taxonomy" id="50990"/>
    <lineage>
        <taxon>Eukaryota</taxon>
        <taxon>Fungi</taxon>
        <taxon>Dikarya</taxon>
        <taxon>Basidiomycota</taxon>
        <taxon>Agaricomycotina</taxon>
        <taxon>Agaricomycetes</taxon>
        <taxon>Hymenochaetales</taxon>
        <taxon>Rickenellaceae</taxon>
        <taxon>Rickenella</taxon>
    </lineage>
</organism>
<sequence length="62" mass="7088">FQMLWNVTVLDNGNYTIQDAWRKQVVHMLASNVLLKKTKLWSSNLGSSGVDKSHYGERLLVP</sequence>
<protein>
    <submittedName>
        <fullName evidence="1">Uncharacterized protein</fullName>
    </submittedName>
</protein>
<dbReference type="AlphaFoldDB" id="A0A4Y7Q0R9"/>
<dbReference type="EMBL" id="ML170188">
    <property type="protein sequence ID" value="TDL20390.1"/>
    <property type="molecule type" value="Genomic_DNA"/>
</dbReference>
<feature type="non-terminal residue" evidence="1">
    <location>
        <position position="1"/>
    </location>
</feature>
<keyword evidence="2" id="KW-1185">Reference proteome</keyword>
<reference evidence="1 2" key="1">
    <citation type="submission" date="2018-06" db="EMBL/GenBank/DDBJ databases">
        <title>A transcriptomic atlas of mushroom development highlights an independent origin of complex multicellularity.</title>
        <authorList>
            <consortium name="DOE Joint Genome Institute"/>
            <person name="Krizsan K."/>
            <person name="Almasi E."/>
            <person name="Merenyi Z."/>
            <person name="Sahu N."/>
            <person name="Viragh M."/>
            <person name="Koszo T."/>
            <person name="Mondo S."/>
            <person name="Kiss B."/>
            <person name="Balint B."/>
            <person name="Kues U."/>
            <person name="Barry K."/>
            <person name="Hegedus J.C."/>
            <person name="Henrissat B."/>
            <person name="Johnson J."/>
            <person name="Lipzen A."/>
            <person name="Ohm R."/>
            <person name="Nagy I."/>
            <person name="Pangilinan J."/>
            <person name="Yan J."/>
            <person name="Xiong Y."/>
            <person name="Grigoriev I.V."/>
            <person name="Hibbett D.S."/>
            <person name="Nagy L.G."/>
        </authorList>
    </citation>
    <scope>NUCLEOTIDE SEQUENCE [LARGE SCALE GENOMIC DNA]</scope>
    <source>
        <strain evidence="1 2">SZMC22713</strain>
    </source>
</reference>
<evidence type="ECO:0000313" key="2">
    <source>
        <dbReference type="Proteomes" id="UP000294933"/>
    </source>
</evidence>
<dbReference type="VEuPathDB" id="FungiDB:BD410DRAFT_790861"/>
<dbReference type="Proteomes" id="UP000294933">
    <property type="component" value="Unassembled WGS sequence"/>
</dbReference>
<gene>
    <name evidence="1" type="ORF">BD410DRAFT_790861</name>
</gene>
<name>A0A4Y7Q0R9_9AGAM</name>
<accession>A0A4Y7Q0R9</accession>
<proteinExistence type="predicted"/>
<evidence type="ECO:0000313" key="1">
    <source>
        <dbReference type="EMBL" id="TDL20390.1"/>
    </source>
</evidence>